<accession>A0ABP8DW85</accession>
<keyword evidence="1" id="KW-0808">Transferase</keyword>
<gene>
    <name evidence="1" type="ORF">GCM10022255_116460</name>
</gene>
<proteinExistence type="predicted"/>
<name>A0ABP8DW85_9ACTN</name>
<evidence type="ECO:0000313" key="2">
    <source>
        <dbReference type="Proteomes" id="UP001500620"/>
    </source>
</evidence>
<comment type="caution">
    <text evidence="1">The sequence shown here is derived from an EMBL/GenBank/DDBJ whole genome shotgun (WGS) entry which is preliminary data.</text>
</comment>
<organism evidence="1 2">
    <name type="scientific">Dactylosporangium darangshiense</name>
    <dbReference type="NCBI Taxonomy" id="579108"/>
    <lineage>
        <taxon>Bacteria</taxon>
        <taxon>Bacillati</taxon>
        <taxon>Actinomycetota</taxon>
        <taxon>Actinomycetes</taxon>
        <taxon>Micromonosporales</taxon>
        <taxon>Micromonosporaceae</taxon>
        <taxon>Dactylosporangium</taxon>
    </lineage>
</organism>
<protein>
    <submittedName>
        <fullName evidence="1">Transferase</fullName>
    </submittedName>
</protein>
<dbReference type="Gene3D" id="3.40.630.30">
    <property type="match status" value="1"/>
</dbReference>
<reference evidence="2" key="1">
    <citation type="journal article" date="2019" name="Int. J. Syst. Evol. Microbiol.">
        <title>The Global Catalogue of Microorganisms (GCM) 10K type strain sequencing project: providing services to taxonomists for standard genome sequencing and annotation.</title>
        <authorList>
            <consortium name="The Broad Institute Genomics Platform"/>
            <consortium name="The Broad Institute Genome Sequencing Center for Infectious Disease"/>
            <person name="Wu L."/>
            <person name="Ma J."/>
        </authorList>
    </citation>
    <scope>NUCLEOTIDE SEQUENCE [LARGE SCALE GENOMIC DNA]</scope>
    <source>
        <strain evidence="2">JCM 17441</strain>
    </source>
</reference>
<dbReference type="RefSeq" id="WP_345144833.1">
    <property type="nucleotide sequence ID" value="NZ_BAABAT010000129.1"/>
</dbReference>
<dbReference type="Proteomes" id="UP001500620">
    <property type="component" value="Unassembled WGS sequence"/>
</dbReference>
<dbReference type="EMBL" id="BAABAT010000129">
    <property type="protein sequence ID" value="GAA4264280.1"/>
    <property type="molecule type" value="Genomic_DNA"/>
</dbReference>
<keyword evidence="2" id="KW-1185">Reference proteome</keyword>
<sequence>MEIVARADRPELHDAAAVVFRERWPEFVFHDDVPKRYMGRAEEYFARYDIMVLDGGSVVAGGWGVPMAWDGSAADLPSGYDDALIRAVDGREAGIEPTSLSFMAVAVGSSHDRRGMAGLVLEELARRACSDGLRHVVAPLRPTWKHRYPMVSMAEYAGWSRPDGLSIDPWIRTHQRMGARVLCPALRSMVVEGTVAEWESWTGMVFPVTREYVVPGALNLVLIDRERDRGVYVEENLWVQHR</sequence>
<evidence type="ECO:0000313" key="1">
    <source>
        <dbReference type="EMBL" id="GAA4264280.1"/>
    </source>
</evidence>
<dbReference type="GO" id="GO:0016740">
    <property type="term" value="F:transferase activity"/>
    <property type="evidence" value="ECO:0007669"/>
    <property type="project" value="UniProtKB-KW"/>
</dbReference>